<proteinExistence type="predicted"/>
<feature type="region of interest" description="Disordered" evidence="5">
    <location>
        <begin position="1021"/>
        <end position="1069"/>
    </location>
</feature>
<evidence type="ECO:0000259" key="6">
    <source>
        <dbReference type="Pfam" id="PF13087"/>
    </source>
</evidence>
<feature type="compositionally biased region" description="Basic and acidic residues" evidence="5">
    <location>
        <begin position="946"/>
        <end position="957"/>
    </location>
</feature>
<dbReference type="Pfam" id="PF13087">
    <property type="entry name" value="AAA_12"/>
    <property type="match status" value="1"/>
</dbReference>
<dbReference type="SUPFAM" id="SSF52540">
    <property type="entry name" value="P-loop containing nucleoside triphosphate hydrolases"/>
    <property type="match status" value="1"/>
</dbReference>
<evidence type="ECO:0000313" key="8">
    <source>
        <dbReference type="WBParaSite" id="GPLIN_001249400"/>
    </source>
</evidence>
<feature type="region of interest" description="Disordered" evidence="5">
    <location>
        <begin position="895"/>
        <end position="967"/>
    </location>
</feature>
<reference evidence="8" key="3">
    <citation type="submission" date="2016-06" db="UniProtKB">
        <authorList>
            <consortium name="WormBaseParasite"/>
        </authorList>
    </citation>
    <scope>IDENTIFICATION</scope>
</reference>
<keyword evidence="3" id="KW-0347">Helicase</keyword>
<evidence type="ECO:0000256" key="3">
    <source>
        <dbReference type="ARBA" id="ARBA00022806"/>
    </source>
</evidence>
<dbReference type="Proteomes" id="UP000050741">
    <property type="component" value="Unassembled WGS sequence"/>
</dbReference>
<keyword evidence="4" id="KW-0067">ATP-binding</keyword>
<protein>
    <submittedName>
        <fullName evidence="8">AAA_12 domain-containing protein</fullName>
    </submittedName>
</protein>
<evidence type="ECO:0000313" key="7">
    <source>
        <dbReference type="Proteomes" id="UP000050741"/>
    </source>
</evidence>
<feature type="compositionally biased region" description="Low complexity" evidence="5">
    <location>
        <begin position="915"/>
        <end position="930"/>
    </location>
</feature>
<dbReference type="GO" id="GO:0043139">
    <property type="term" value="F:5'-3' DNA helicase activity"/>
    <property type="evidence" value="ECO:0007669"/>
    <property type="project" value="TreeGrafter"/>
</dbReference>
<keyword evidence="1" id="KW-0547">Nucleotide-binding</keyword>
<dbReference type="CDD" id="cd18808">
    <property type="entry name" value="SF1_C_Upf1"/>
    <property type="match status" value="1"/>
</dbReference>
<feature type="domain" description="DNA2/NAM7 helicase-like C-terminal" evidence="6">
    <location>
        <begin position="644"/>
        <end position="828"/>
    </location>
</feature>
<dbReference type="PANTHER" id="PTHR43788">
    <property type="entry name" value="DNA2/NAM7 HELICASE FAMILY MEMBER"/>
    <property type="match status" value="1"/>
</dbReference>
<dbReference type="InterPro" id="IPR050534">
    <property type="entry name" value="Coronavir_polyprotein_1ab"/>
</dbReference>
<sequence>MEVEPSDEEKGEEEVGLEYGTSCVVVQAQNGQVVVVTKKQKKNWPRFIGIPNDLSTDADRQLRMGDEVEVVSFEWRSGYEALSEIGQTGGRPQWIHVGNINSQALATNVRISRSSKVVPTMGIVLQVNRRPGQGANTIQSVTVITHGMKIAQRLPRWMLGGKDWFRTGQTVLVETVELTRPNMWKVNAGYALPYGCPFGLQGERRAHKPLVAIGADRAPILHKFPFRQTDSDVMVEQAEEVIAAAITACLDKVEEDIERFTITAEPKVNTGGPSGTAVVSIRHVIEKKQQFVSMAKMWSEDQPIHVRLSAEGAKPCATGFIQSVQRQEHEQGFLLLATLFLTFQEAKGYDSWEDWDKIMDGAKMDVEPLHSRKTLMQRSSKFALHQFTEGAKDNSATGKIMATFDGKARKTAQLMLDTVPRVVYQQAPPGTGKTKVSMDIVAAHLRANPEAHVLFVAPLNVAVVKAVEEMAKTMTKIGWKEEMLALFSGSGKKKYFQELAKIGDHLLAAALRAPQLFERLDRQQSNVVKRYIKACETSPRTANEGKAAQILLGFEKRRIVFCTLSLAEQIGGIFGDTDMIVVDESGQASFAQLMSTLLNFPALGKLLVTGDKWQLKVNLEDVPDATRVGCGLDTVIINLDEAAGVDRTTLTVNFRSHPMLTQCIEAGVYAAHGEKLISGRSAEEMNRITVSTPIFLPVQDCPLVLLHQTDRMVQDPTSFSATNPEQTRTVVNCLAMLRPRLTGLIRIVCFYAGQAKELGMAVNELNYEDVLVTTADGCQGHEAEFVFVVTTKAGLSAMDASGAFWNDERRVNVALSRAKFGMMVIGDLKLLWQAGGIWRRFLRKALESTIAVAPEYIEAMANPSSEYIDGMLNGPNGPVKAADFYDEWSGGSGFDPIPQQMASAHRPATSSSQAPSPRRGPSTSSPGSVPNGVEHRAVLADASGWEADKGARAEETTRASTGEGTTVQIPHTNARLQSTNNVEQQLQQHNQQQQLQRLQLPLVETTPANDECRMVFRTPQSVTDGQQHSSSAGRTTPPPGLAAARQRQEGPGKAFLRKGEAPTIGQPAS</sequence>
<dbReference type="PANTHER" id="PTHR43788:SF16">
    <property type="entry name" value="HELICASE WITH ZINC FINGER 2"/>
    <property type="match status" value="1"/>
</dbReference>
<evidence type="ECO:0000256" key="2">
    <source>
        <dbReference type="ARBA" id="ARBA00022801"/>
    </source>
</evidence>
<dbReference type="Pfam" id="PF13245">
    <property type="entry name" value="AAA_19"/>
    <property type="match status" value="1"/>
</dbReference>
<organism evidence="7 8">
    <name type="scientific">Globodera pallida</name>
    <name type="common">Potato cyst nematode worm</name>
    <name type="synonym">Heterodera pallida</name>
    <dbReference type="NCBI Taxonomy" id="36090"/>
    <lineage>
        <taxon>Eukaryota</taxon>
        <taxon>Metazoa</taxon>
        <taxon>Ecdysozoa</taxon>
        <taxon>Nematoda</taxon>
        <taxon>Chromadorea</taxon>
        <taxon>Rhabditida</taxon>
        <taxon>Tylenchina</taxon>
        <taxon>Tylenchomorpha</taxon>
        <taxon>Tylenchoidea</taxon>
        <taxon>Heteroderidae</taxon>
        <taxon>Heteroderinae</taxon>
        <taxon>Globodera</taxon>
    </lineage>
</organism>
<dbReference type="GO" id="GO:0005524">
    <property type="term" value="F:ATP binding"/>
    <property type="evidence" value="ECO:0007669"/>
    <property type="project" value="UniProtKB-KW"/>
</dbReference>
<reference evidence="7" key="2">
    <citation type="submission" date="2014-05" db="EMBL/GenBank/DDBJ databases">
        <title>The genome and life-stage specific transcriptomes of Globodera pallida elucidate key aspects of plant parasitism by a cyst nematode.</title>
        <authorList>
            <person name="Cotton J.A."/>
            <person name="Lilley C.J."/>
            <person name="Jones L.M."/>
            <person name="Kikuchi T."/>
            <person name="Reid A.J."/>
            <person name="Thorpe P."/>
            <person name="Tsai I.J."/>
            <person name="Beasley H."/>
            <person name="Blok V."/>
            <person name="Cock P.J.A."/>
            <person name="Van den Akker S.E."/>
            <person name="Holroyd N."/>
            <person name="Hunt M."/>
            <person name="Mantelin S."/>
            <person name="Naghra H."/>
            <person name="Pain A."/>
            <person name="Palomares-Rius J.E."/>
            <person name="Zarowiecki M."/>
            <person name="Berriman M."/>
            <person name="Jones J.T."/>
            <person name="Urwin P.E."/>
        </authorList>
    </citation>
    <scope>NUCLEOTIDE SEQUENCE [LARGE SCALE GENOMIC DNA]</scope>
    <source>
        <strain evidence="7">Lindley</strain>
    </source>
</reference>
<feature type="compositionally biased region" description="Polar residues" evidence="5">
    <location>
        <begin position="1021"/>
        <end position="1034"/>
    </location>
</feature>
<dbReference type="Gene3D" id="3.40.50.300">
    <property type="entry name" value="P-loop containing nucleotide triphosphate hydrolases"/>
    <property type="match status" value="2"/>
</dbReference>
<dbReference type="InterPro" id="IPR027417">
    <property type="entry name" value="P-loop_NTPase"/>
</dbReference>
<accession>A0A183CHY8</accession>
<reference evidence="7" key="1">
    <citation type="submission" date="2013-12" db="EMBL/GenBank/DDBJ databases">
        <authorList>
            <person name="Aslett M."/>
        </authorList>
    </citation>
    <scope>NUCLEOTIDE SEQUENCE [LARGE SCALE GENOMIC DNA]</scope>
    <source>
        <strain evidence="7">Lindley</strain>
    </source>
</reference>
<keyword evidence="7" id="KW-1185">Reference proteome</keyword>
<dbReference type="AlphaFoldDB" id="A0A183CHY8"/>
<dbReference type="InterPro" id="IPR047187">
    <property type="entry name" value="SF1_C_Upf1"/>
</dbReference>
<evidence type="ECO:0000256" key="5">
    <source>
        <dbReference type="SAM" id="MobiDB-lite"/>
    </source>
</evidence>
<dbReference type="InterPro" id="IPR041679">
    <property type="entry name" value="DNA2/NAM7-like_C"/>
</dbReference>
<keyword evidence="2" id="KW-0378">Hydrolase</keyword>
<dbReference type="WBParaSite" id="GPLIN_001249400">
    <property type="protein sequence ID" value="GPLIN_001249400"/>
    <property type="gene ID" value="GPLIN_001249400"/>
</dbReference>
<dbReference type="GO" id="GO:0016787">
    <property type="term" value="F:hydrolase activity"/>
    <property type="evidence" value="ECO:0007669"/>
    <property type="project" value="UniProtKB-KW"/>
</dbReference>
<evidence type="ECO:0000256" key="4">
    <source>
        <dbReference type="ARBA" id="ARBA00022840"/>
    </source>
</evidence>
<evidence type="ECO:0000256" key="1">
    <source>
        <dbReference type="ARBA" id="ARBA00022741"/>
    </source>
</evidence>
<name>A0A183CHY8_GLOPA</name>
<feature type="compositionally biased region" description="Polar residues" evidence="5">
    <location>
        <begin position="958"/>
        <end position="967"/>
    </location>
</feature>